<evidence type="ECO:0000259" key="5">
    <source>
        <dbReference type="Pfam" id="PF00394"/>
    </source>
</evidence>
<dbReference type="InterPro" id="IPR011706">
    <property type="entry name" value="Cu-oxidase_C"/>
</dbReference>
<dbReference type="CDD" id="cd13890">
    <property type="entry name" value="CuRO_3_CueO_FtsP"/>
    <property type="match status" value="1"/>
</dbReference>
<feature type="region of interest" description="Disordered" evidence="4">
    <location>
        <begin position="490"/>
        <end position="512"/>
    </location>
</feature>
<feature type="domain" description="Plastocyanin-like" evidence="5">
    <location>
        <begin position="214"/>
        <end position="301"/>
    </location>
</feature>
<reference evidence="8 9" key="1">
    <citation type="submission" date="2013-08" db="EMBL/GenBank/DDBJ databases">
        <title>The genome sequence of Knoellia subterranea.</title>
        <authorList>
            <person name="Zhu W."/>
            <person name="Wang G."/>
        </authorList>
    </citation>
    <scope>NUCLEOTIDE SEQUENCE [LARGE SCALE GENOMIC DNA]</scope>
    <source>
        <strain evidence="8 9">KCTC 19937</strain>
    </source>
</reference>
<dbReference type="InterPro" id="IPR008972">
    <property type="entry name" value="Cupredoxin"/>
</dbReference>
<evidence type="ECO:0000256" key="4">
    <source>
        <dbReference type="SAM" id="MobiDB-lite"/>
    </source>
</evidence>
<evidence type="ECO:0000259" key="6">
    <source>
        <dbReference type="Pfam" id="PF07731"/>
    </source>
</evidence>
<dbReference type="Pfam" id="PF07732">
    <property type="entry name" value="Cu-oxidase_3"/>
    <property type="match status" value="1"/>
</dbReference>
<dbReference type="OrthoDB" id="345021at2"/>
<organism evidence="8 9">
    <name type="scientific">Knoellia subterranea KCTC 19937</name>
    <dbReference type="NCBI Taxonomy" id="1385521"/>
    <lineage>
        <taxon>Bacteria</taxon>
        <taxon>Bacillati</taxon>
        <taxon>Actinomycetota</taxon>
        <taxon>Actinomycetes</taxon>
        <taxon>Micrococcales</taxon>
        <taxon>Intrasporangiaceae</taxon>
        <taxon>Knoellia</taxon>
    </lineage>
</organism>
<comment type="similarity">
    <text evidence="1">Belongs to the multicopper oxidase family.</text>
</comment>
<dbReference type="CDD" id="cd13867">
    <property type="entry name" value="CuRO_2_CueO_FtsP"/>
    <property type="match status" value="1"/>
</dbReference>
<evidence type="ECO:0000313" key="9">
    <source>
        <dbReference type="Proteomes" id="UP000030011"/>
    </source>
</evidence>
<dbReference type="PANTHER" id="PTHR48267">
    <property type="entry name" value="CUPREDOXIN SUPERFAMILY PROTEIN"/>
    <property type="match status" value="1"/>
</dbReference>
<keyword evidence="9" id="KW-1185">Reference proteome</keyword>
<protein>
    <submittedName>
        <fullName evidence="8">Copper oxidase</fullName>
    </submittedName>
</protein>
<keyword evidence="2" id="KW-0479">Metal-binding</keyword>
<proteinExistence type="inferred from homology"/>
<accession>A0A0A0JQQ8</accession>
<dbReference type="eggNOG" id="COG2132">
    <property type="taxonomic scope" value="Bacteria"/>
</dbReference>
<name>A0A0A0JQQ8_9MICO</name>
<evidence type="ECO:0000256" key="2">
    <source>
        <dbReference type="ARBA" id="ARBA00022723"/>
    </source>
</evidence>
<dbReference type="InterPro" id="IPR045087">
    <property type="entry name" value="Cu-oxidase_fam"/>
</dbReference>
<dbReference type="RefSeq" id="WP_035904320.1">
    <property type="nucleotide sequence ID" value="NZ_AVPK01000004.1"/>
</dbReference>
<keyword evidence="3" id="KW-0560">Oxidoreductase</keyword>
<sequence length="512" mass="55415">MRTAIKLVIALGTVVVLTVGGFAAYIAWSFAQSSIDTVGKVDFDRPLVIPPLAESTVDPSGVRTFDLTMQAGESDLGRGAPTPTWGFNGSFLGPTLRATRGEQVRVNVTSRLGETSTVHWHGMHLPASMDGGPRQPIQPGGRWSPHWTIDQPAATLWYHPHPHGETAKHVYRGLAGMFLLDDANDVALPKTYGVDDFPIMVQDKAFDGNQLDESHGLFQSTGILGDTVLVNGTPGAFLQATTERVRLRVLNGSNARVYRFHFDDNRRYAVVASDGGLLPRPVLTDELLLSPGERAEIVVDVRPGDRTVLQSAPPTGDGNRFTGGSDRLDILELRGATTLAPSPPLPSELAPAPDLADDVIGATRSISLSGTRTNFGKMDMGRVDIVSTLDTTESWTVTNADGQVHNFHIHDVQFQVIRYAGGPPPAVLAGWKDTVLIPNGASVELRMRFTDFADTQSPYMFHCHLLRHEDEGLMGQFVVARPGETADRIEVSDHADHGAGAAAEKRTTRHTH</sequence>
<gene>
    <name evidence="8" type="ORF">N803_12735</name>
</gene>
<dbReference type="Pfam" id="PF00394">
    <property type="entry name" value="Cu-oxidase"/>
    <property type="match status" value="1"/>
</dbReference>
<dbReference type="PANTHER" id="PTHR48267:SF1">
    <property type="entry name" value="BILIRUBIN OXIDASE"/>
    <property type="match status" value="1"/>
</dbReference>
<feature type="domain" description="Plastocyanin-like" evidence="7">
    <location>
        <begin position="75"/>
        <end position="184"/>
    </location>
</feature>
<dbReference type="CDD" id="cd04232">
    <property type="entry name" value="CuRO_1_CueO_FtsP"/>
    <property type="match status" value="1"/>
</dbReference>
<dbReference type="GO" id="GO:0016491">
    <property type="term" value="F:oxidoreductase activity"/>
    <property type="evidence" value="ECO:0007669"/>
    <property type="project" value="UniProtKB-KW"/>
</dbReference>
<evidence type="ECO:0000256" key="1">
    <source>
        <dbReference type="ARBA" id="ARBA00010609"/>
    </source>
</evidence>
<dbReference type="AlphaFoldDB" id="A0A0A0JQQ8"/>
<dbReference type="SUPFAM" id="SSF49503">
    <property type="entry name" value="Cupredoxins"/>
    <property type="match status" value="3"/>
</dbReference>
<dbReference type="InterPro" id="IPR011707">
    <property type="entry name" value="Cu-oxidase-like_N"/>
</dbReference>
<evidence type="ECO:0000256" key="3">
    <source>
        <dbReference type="ARBA" id="ARBA00023002"/>
    </source>
</evidence>
<dbReference type="GO" id="GO:0005507">
    <property type="term" value="F:copper ion binding"/>
    <property type="evidence" value="ECO:0007669"/>
    <property type="project" value="InterPro"/>
</dbReference>
<dbReference type="Pfam" id="PF07731">
    <property type="entry name" value="Cu-oxidase_2"/>
    <property type="match status" value="1"/>
</dbReference>
<evidence type="ECO:0000259" key="7">
    <source>
        <dbReference type="Pfam" id="PF07732"/>
    </source>
</evidence>
<dbReference type="STRING" id="1385521.N803_12735"/>
<dbReference type="Proteomes" id="UP000030011">
    <property type="component" value="Unassembled WGS sequence"/>
</dbReference>
<dbReference type="InterPro" id="IPR002355">
    <property type="entry name" value="Cu_oxidase_Cu_BS"/>
</dbReference>
<feature type="domain" description="Plastocyanin-like" evidence="6">
    <location>
        <begin position="374"/>
        <end position="480"/>
    </location>
</feature>
<dbReference type="InterPro" id="IPR001117">
    <property type="entry name" value="Cu-oxidase_2nd"/>
</dbReference>
<dbReference type="Gene3D" id="2.60.40.420">
    <property type="entry name" value="Cupredoxins - blue copper proteins"/>
    <property type="match status" value="3"/>
</dbReference>
<evidence type="ECO:0000313" key="8">
    <source>
        <dbReference type="EMBL" id="KGN37921.1"/>
    </source>
</evidence>
<dbReference type="PROSITE" id="PS00080">
    <property type="entry name" value="MULTICOPPER_OXIDASE2"/>
    <property type="match status" value="1"/>
</dbReference>
<comment type="caution">
    <text evidence="8">The sequence shown here is derived from an EMBL/GenBank/DDBJ whole genome shotgun (WGS) entry which is preliminary data.</text>
</comment>
<dbReference type="EMBL" id="AVPK01000004">
    <property type="protein sequence ID" value="KGN37921.1"/>
    <property type="molecule type" value="Genomic_DNA"/>
</dbReference>